<dbReference type="HAMAP" id="MF_00598">
    <property type="entry name" value="Smg"/>
    <property type="match status" value="1"/>
</dbReference>
<sequence>MFDILVYLYETYYRPETCPDAVVLAKKLSAVGFDDEEIVEALDWLSVLTDNTQHLNQVVELEDMSSEAQMSSGFRIYTEQESNSLGLAAIGFIQYLINANVLNAQQREIVVERALALDEEPVALDKLKVVVLMVLWSQGKESEMWRFDDLLLSDEETAPRLHH</sequence>
<protein>
    <recommendedName>
        <fullName evidence="1">Protein Smg homolog</fullName>
    </recommendedName>
</protein>
<evidence type="ECO:0000256" key="1">
    <source>
        <dbReference type="HAMAP-Rule" id="MF_00598"/>
    </source>
</evidence>
<evidence type="ECO:0000313" key="3">
    <source>
        <dbReference type="Proteomes" id="UP001589844"/>
    </source>
</evidence>
<dbReference type="PANTHER" id="PTHR38692">
    <property type="entry name" value="PROTEIN SMG"/>
    <property type="match status" value="1"/>
</dbReference>
<gene>
    <name evidence="1" type="primary">smg</name>
    <name evidence="2" type="ORF">ACFFJH_18135</name>
</gene>
<comment type="caution">
    <text evidence="2">The sequence shown here is derived from an EMBL/GenBank/DDBJ whole genome shotgun (WGS) entry which is preliminary data.</text>
</comment>
<dbReference type="Proteomes" id="UP001589844">
    <property type="component" value="Unassembled WGS sequence"/>
</dbReference>
<evidence type="ECO:0000313" key="2">
    <source>
        <dbReference type="EMBL" id="MFC0351742.1"/>
    </source>
</evidence>
<comment type="similarity">
    <text evidence="1">Belongs to the Smg family.</text>
</comment>
<dbReference type="Pfam" id="PF04361">
    <property type="entry name" value="DUF494"/>
    <property type="match status" value="1"/>
</dbReference>
<dbReference type="InterPro" id="IPR007456">
    <property type="entry name" value="Smg"/>
</dbReference>
<reference evidence="2 3" key="1">
    <citation type="submission" date="2024-09" db="EMBL/GenBank/DDBJ databases">
        <authorList>
            <person name="Sun Q."/>
            <person name="Mori K."/>
        </authorList>
    </citation>
    <scope>NUCLEOTIDE SEQUENCE [LARGE SCALE GENOMIC DNA]</scope>
    <source>
        <strain evidence="2 3">CCM 8677</strain>
    </source>
</reference>
<name>A0ABV6IIT6_9BURK</name>
<dbReference type="PANTHER" id="PTHR38692:SF1">
    <property type="entry name" value="PROTEIN SMG"/>
    <property type="match status" value="1"/>
</dbReference>
<dbReference type="RefSeq" id="WP_390214382.1">
    <property type="nucleotide sequence ID" value="NZ_JBHLXJ010000030.1"/>
</dbReference>
<keyword evidence="3" id="KW-1185">Reference proteome</keyword>
<dbReference type="EMBL" id="JBHLXJ010000030">
    <property type="protein sequence ID" value="MFC0351742.1"/>
    <property type="molecule type" value="Genomic_DNA"/>
</dbReference>
<organism evidence="2 3">
    <name type="scientific">Undibacterium danionis</name>
    <dbReference type="NCBI Taxonomy" id="1812100"/>
    <lineage>
        <taxon>Bacteria</taxon>
        <taxon>Pseudomonadati</taxon>
        <taxon>Pseudomonadota</taxon>
        <taxon>Betaproteobacteria</taxon>
        <taxon>Burkholderiales</taxon>
        <taxon>Oxalobacteraceae</taxon>
        <taxon>Undibacterium</taxon>
    </lineage>
</organism>
<proteinExistence type="inferred from homology"/>
<accession>A0ABV6IIT6</accession>